<dbReference type="Pfam" id="PF00005">
    <property type="entry name" value="ABC_tran"/>
    <property type="match status" value="1"/>
</dbReference>
<reference evidence="10" key="1">
    <citation type="journal article" date="2019" name="Int. J. Syst. Evol. Microbiol.">
        <title>The Global Catalogue of Microorganisms (GCM) 10K type strain sequencing project: providing services to taxonomists for standard genome sequencing and annotation.</title>
        <authorList>
            <consortium name="The Broad Institute Genomics Platform"/>
            <consortium name="The Broad Institute Genome Sequencing Center for Infectious Disease"/>
            <person name="Wu L."/>
            <person name="Ma J."/>
        </authorList>
    </citation>
    <scope>NUCLEOTIDE SEQUENCE [LARGE SCALE GENOMIC DNA]</scope>
    <source>
        <strain evidence="10">CGMCC 1.16026</strain>
    </source>
</reference>
<keyword evidence="7" id="KW-0472">Membrane</keyword>
<organism evidence="9 10">
    <name type="scientific">Granulicella cerasi</name>
    <dbReference type="NCBI Taxonomy" id="741063"/>
    <lineage>
        <taxon>Bacteria</taxon>
        <taxon>Pseudomonadati</taxon>
        <taxon>Acidobacteriota</taxon>
        <taxon>Terriglobia</taxon>
        <taxon>Terriglobales</taxon>
        <taxon>Acidobacteriaceae</taxon>
        <taxon>Granulicella</taxon>
    </lineage>
</organism>
<dbReference type="PANTHER" id="PTHR43297:SF2">
    <property type="entry name" value="DIPEPTIDE TRANSPORT ATP-BINDING PROTEIN DPPD"/>
    <property type="match status" value="1"/>
</dbReference>
<comment type="caution">
    <text evidence="9">The sequence shown here is derived from an EMBL/GenBank/DDBJ whole genome shotgun (WGS) entry which is preliminary data.</text>
</comment>
<dbReference type="InterPro" id="IPR017871">
    <property type="entry name" value="ABC_transporter-like_CS"/>
</dbReference>
<dbReference type="Pfam" id="PF08352">
    <property type="entry name" value="oligo_HPY"/>
    <property type="match status" value="1"/>
</dbReference>
<gene>
    <name evidence="9" type="ORF">ACFQBQ_12100</name>
</gene>
<keyword evidence="5" id="KW-0547">Nucleotide-binding</keyword>
<keyword evidence="3" id="KW-0813">Transport</keyword>
<comment type="similarity">
    <text evidence="2">Belongs to the ABC transporter superfamily.</text>
</comment>
<sequence>MALLEVNELVVHIPVREGTVFAVNGISYALHAQEALATIGESGSGKSVHVLGMLGLLRGKAIVEGDVKFEGRSLLTMSERELSEIRGREIGYVPQDPMSSLNPVLTIQQQLEDTLQRHSSLGRGERRTRCEELLDMVGIVEPKRALEQYPHQLSGGMRQRVMIAMAVACGPKLLIADEPTTALDVTVQARIVEMVQRLRKQLGLAVLWITHDLAVTAMLAETVQVMYAGRMLERGPVRSIYRDPRNAYTYGLLRSTPDPRRQEQRLPQMDGQLPRATERVVGDPFAPRNPFATARCFEEMPPMLPVVDGEPGHEVAAWYDLKAELARRGGDAWK</sequence>
<evidence type="ECO:0000259" key="8">
    <source>
        <dbReference type="PROSITE" id="PS50893"/>
    </source>
</evidence>
<dbReference type="SMART" id="SM00382">
    <property type="entry name" value="AAA"/>
    <property type="match status" value="1"/>
</dbReference>
<evidence type="ECO:0000256" key="4">
    <source>
        <dbReference type="ARBA" id="ARBA00022475"/>
    </source>
</evidence>
<dbReference type="RefSeq" id="WP_263369995.1">
    <property type="nucleotide sequence ID" value="NZ_JAGSYD010000001.1"/>
</dbReference>
<keyword evidence="6 9" id="KW-0067">ATP-binding</keyword>
<dbReference type="PROSITE" id="PS00211">
    <property type="entry name" value="ABC_TRANSPORTER_1"/>
    <property type="match status" value="1"/>
</dbReference>
<dbReference type="InterPro" id="IPR013563">
    <property type="entry name" value="Oligopep_ABC_C"/>
</dbReference>
<keyword evidence="10" id="KW-1185">Reference proteome</keyword>
<keyword evidence="4" id="KW-1003">Cell membrane</keyword>
<name>A0ABW1ZDP5_9BACT</name>
<evidence type="ECO:0000256" key="2">
    <source>
        <dbReference type="ARBA" id="ARBA00005417"/>
    </source>
</evidence>
<dbReference type="SUPFAM" id="SSF52540">
    <property type="entry name" value="P-loop containing nucleoside triphosphate hydrolases"/>
    <property type="match status" value="1"/>
</dbReference>
<evidence type="ECO:0000256" key="7">
    <source>
        <dbReference type="ARBA" id="ARBA00023136"/>
    </source>
</evidence>
<dbReference type="Proteomes" id="UP001596391">
    <property type="component" value="Unassembled WGS sequence"/>
</dbReference>
<protein>
    <submittedName>
        <fullName evidence="9">ABC transporter ATP-binding protein</fullName>
    </submittedName>
</protein>
<evidence type="ECO:0000313" key="10">
    <source>
        <dbReference type="Proteomes" id="UP001596391"/>
    </source>
</evidence>
<dbReference type="EMBL" id="JBHSWI010000001">
    <property type="protein sequence ID" value="MFC6646313.1"/>
    <property type="molecule type" value="Genomic_DNA"/>
</dbReference>
<accession>A0ABW1ZDP5</accession>
<dbReference type="NCBIfam" id="TIGR01727">
    <property type="entry name" value="oligo_HPY"/>
    <property type="match status" value="1"/>
</dbReference>
<dbReference type="PANTHER" id="PTHR43297">
    <property type="entry name" value="OLIGOPEPTIDE TRANSPORT ATP-BINDING PROTEIN APPD"/>
    <property type="match status" value="1"/>
</dbReference>
<evidence type="ECO:0000256" key="1">
    <source>
        <dbReference type="ARBA" id="ARBA00004417"/>
    </source>
</evidence>
<evidence type="ECO:0000256" key="3">
    <source>
        <dbReference type="ARBA" id="ARBA00022448"/>
    </source>
</evidence>
<comment type="subcellular location">
    <subcellularLocation>
        <location evidence="1">Cell inner membrane</location>
        <topology evidence="1">Peripheral membrane protein</topology>
    </subcellularLocation>
</comment>
<dbReference type="GO" id="GO:0005524">
    <property type="term" value="F:ATP binding"/>
    <property type="evidence" value="ECO:0007669"/>
    <property type="project" value="UniProtKB-KW"/>
</dbReference>
<dbReference type="InterPro" id="IPR027417">
    <property type="entry name" value="P-loop_NTPase"/>
</dbReference>
<evidence type="ECO:0000256" key="6">
    <source>
        <dbReference type="ARBA" id="ARBA00022840"/>
    </source>
</evidence>
<feature type="domain" description="ABC transporter" evidence="8">
    <location>
        <begin position="4"/>
        <end position="253"/>
    </location>
</feature>
<evidence type="ECO:0000256" key="5">
    <source>
        <dbReference type="ARBA" id="ARBA00022741"/>
    </source>
</evidence>
<evidence type="ECO:0000313" key="9">
    <source>
        <dbReference type="EMBL" id="MFC6646313.1"/>
    </source>
</evidence>
<dbReference type="InterPro" id="IPR003439">
    <property type="entry name" value="ABC_transporter-like_ATP-bd"/>
</dbReference>
<dbReference type="InterPro" id="IPR003593">
    <property type="entry name" value="AAA+_ATPase"/>
</dbReference>
<dbReference type="PROSITE" id="PS50893">
    <property type="entry name" value="ABC_TRANSPORTER_2"/>
    <property type="match status" value="1"/>
</dbReference>
<proteinExistence type="inferred from homology"/>
<dbReference type="Gene3D" id="3.40.50.300">
    <property type="entry name" value="P-loop containing nucleotide triphosphate hydrolases"/>
    <property type="match status" value="1"/>
</dbReference>
<dbReference type="CDD" id="cd03257">
    <property type="entry name" value="ABC_NikE_OppD_transporters"/>
    <property type="match status" value="1"/>
</dbReference>
<dbReference type="InterPro" id="IPR050388">
    <property type="entry name" value="ABC_Ni/Peptide_Import"/>
</dbReference>